<keyword evidence="4 5" id="KW-0472">Membrane</keyword>
<dbReference type="Gene3D" id="1.20.1250.20">
    <property type="entry name" value="MFS general substrate transporter like domains"/>
    <property type="match status" value="2"/>
</dbReference>
<reference evidence="7 8" key="1">
    <citation type="journal article" date="2018" name="Mol. Biol. Evol.">
        <title>Broad Genomic Sampling Reveals a Smut Pathogenic Ancestry of the Fungal Clade Ustilaginomycotina.</title>
        <authorList>
            <person name="Kijpornyongpan T."/>
            <person name="Mondo S.J."/>
            <person name="Barry K."/>
            <person name="Sandor L."/>
            <person name="Lee J."/>
            <person name="Lipzen A."/>
            <person name="Pangilinan J."/>
            <person name="LaButti K."/>
            <person name="Hainaut M."/>
            <person name="Henrissat B."/>
            <person name="Grigoriev I.V."/>
            <person name="Spatafora J.W."/>
            <person name="Aime M.C."/>
        </authorList>
    </citation>
    <scope>NUCLEOTIDE SEQUENCE [LARGE SCALE GENOMIC DNA]</scope>
    <source>
        <strain evidence="7 8">MCA 4718</strain>
    </source>
</reference>
<dbReference type="RefSeq" id="XP_025350471.1">
    <property type="nucleotide sequence ID" value="XM_025489118.1"/>
</dbReference>
<keyword evidence="3 5" id="KW-1133">Transmembrane helix</keyword>
<dbReference type="PANTHER" id="PTHR24064">
    <property type="entry name" value="SOLUTE CARRIER FAMILY 22 MEMBER"/>
    <property type="match status" value="1"/>
</dbReference>
<dbReference type="GO" id="GO:0022857">
    <property type="term" value="F:transmembrane transporter activity"/>
    <property type="evidence" value="ECO:0007669"/>
    <property type="project" value="InterPro"/>
</dbReference>
<feature type="transmembrane region" description="Helical" evidence="5">
    <location>
        <begin position="372"/>
        <end position="393"/>
    </location>
</feature>
<dbReference type="Proteomes" id="UP000245942">
    <property type="component" value="Unassembled WGS sequence"/>
</dbReference>
<evidence type="ECO:0000256" key="4">
    <source>
        <dbReference type="ARBA" id="ARBA00023136"/>
    </source>
</evidence>
<sequence>MPFGGDLDAYQASGASPLAMLEKKQRSFLGLSWGEVKLLLITGAGFFMDAYDLFIINIIYAIILDAYYPAGTANIGWGLKGGVLKASANIGNVIGQLMFGFLGDYLGRSAVYGKELVIVIVAVILMISAPDYLGGEGITGWIAGFRVLMGIGIGGDYPMSAAVVSDRAHLKKRGTFIAWIFSNQGWGTLVGAVLAVIVIAGYKDDVEAGDRHKLSGAWRILQGLALVPAFACLYFRLTLVESTRFTQARAIQDDPELLQKASAKGVVVGEISSEEELALEKAGGDVAPIALQNEAVGLKLTGKVGKKPKNEFIEYFSEWRHLKTLIGCSLCWFLVDITFYGINLNQSSILAAIGFTKGNTWSKLMKTATGNLIITCAGYFPGYFLTIALVQPLGRKPIQLLGFLMNMVFLGILGGLFNHLKTETGPFFAVFVFLQLFFNFGANATTFIIPAEAFPTRVRASAHGLCAATGKLGAILSSLGFSAIATSHGQELVFWVFFGVSGLGFIITLLLVPETKNYDADEVDRQELAEKLGYHPGAHEPQNPIAIAEQINHS</sequence>
<proteinExistence type="predicted"/>
<feature type="transmembrane region" description="Helical" evidence="5">
    <location>
        <begin position="116"/>
        <end position="135"/>
    </location>
</feature>
<dbReference type="InterPro" id="IPR020846">
    <property type="entry name" value="MFS_dom"/>
</dbReference>
<dbReference type="Pfam" id="PF00083">
    <property type="entry name" value="Sugar_tr"/>
    <property type="match status" value="1"/>
</dbReference>
<feature type="domain" description="Major facilitator superfamily (MFS) profile" evidence="6">
    <location>
        <begin position="38"/>
        <end position="516"/>
    </location>
</feature>
<evidence type="ECO:0000313" key="8">
    <source>
        <dbReference type="Proteomes" id="UP000245942"/>
    </source>
</evidence>
<dbReference type="OrthoDB" id="433512at2759"/>
<dbReference type="EMBL" id="KZ819322">
    <property type="protein sequence ID" value="PWN23311.1"/>
    <property type="molecule type" value="Genomic_DNA"/>
</dbReference>
<dbReference type="STRING" id="1684307.A0A316UG11"/>
<dbReference type="GeneID" id="37010852"/>
<dbReference type="PROSITE" id="PS50850">
    <property type="entry name" value="MFS"/>
    <property type="match status" value="1"/>
</dbReference>
<accession>A0A316UG11</accession>
<feature type="transmembrane region" description="Helical" evidence="5">
    <location>
        <begin position="141"/>
        <end position="164"/>
    </location>
</feature>
<feature type="transmembrane region" description="Helical" evidence="5">
    <location>
        <begin position="400"/>
        <end position="420"/>
    </location>
</feature>
<feature type="transmembrane region" description="Helical" evidence="5">
    <location>
        <begin position="176"/>
        <end position="200"/>
    </location>
</feature>
<evidence type="ECO:0000256" key="1">
    <source>
        <dbReference type="ARBA" id="ARBA00004141"/>
    </source>
</evidence>
<dbReference type="InterPro" id="IPR005828">
    <property type="entry name" value="MFS_sugar_transport-like"/>
</dbReference>
<comment type="subcellular location">
    <subcellularLocation>
        <location evidence="1">Membrane</location>
        <topology evidence="1">Multi-pass membrane protein</topology>
    </subcellularLocation>
</comment>
<protein>
    <submittedName>
        <fullName evidence="7">Putative PHO84-inorganic phosphate permease</fullName>
    </submittedName>
</protein>
<feature type="transmembrane region" description="Helical" evidence="5">
    <location>
        <begin position="220"/>
        <end position="239"/>
    </location>
</feature>
<evidence type="ECO:0000259" key="6">
    <source>
        <dbReference type="PROSITE" id="PS50850"/>
    </source>
</evidence>
<organism evidence="7 8">
    <name type="scientific">Pseudomicrostroma glucosiphilum</name>
    <dbReference type="NCBI Taxonomy" id="1684307"/>
    <lineage>
        <taxon>Eukaryota</taxon>
        <taxon>Fungi</taxon>
        <taxon>Dikarya</taxon>
        <taxon>Basidiomycota</taxon>
        <taxon>Ustilaginomycotina</taxon>
        <taxon>Exobasidiomycetes</taxon>
        <taxon>Microstromatales</taxon>
        <taxon>Microstromatales incertae sedis</taxon>
        <taxon>Pseudomicrostroma</taxon>
    </lineage>
</organism>
<keyword evidence="8" id="KW-1185">Reference proteome</keyword>
<dbReference type="AlphaFoldDB" id="A0A316UG11"/>
<feature type="transmembrane region" description="Helical" evidence="5">
    <location>
        <begin position="462"/>
        <end position="486"/>
    </location>
</feature>
<name>A0A316UG11_9BASI</name>
<feature type="transmembrane region" description="Helical" evidence="5">
    <location>
        <begin position="492"/>
        <end position="512"/>
    </location>
</feature>
<dbReference type="CDD" id="cd17364">
    <property type="entry name" value="MFS_PhT"/>
    <property type="match status" value="1"/>
</dbReference>
<dbReference type="SUPFAM" id="SSF103473">
    <property type="entry name" value="MFS general substrate transporter"/>
    <property type="match status" value="1"/>
</dbReference>
<gene>
    <name evidence="7" type="ORF">BCV69DRAFT_115528</name>
</gene>
<evidence type="ECO:0000256" key="2">
    <source>
        <dbReference type="ARBA" id="ARBA00022692"/>
    </source>
</evidence>
<dbReference type="GO" id="GO:0016020">
    <property type="term" value="C:membrane"/>
    <property type="evidence" value="ECO:0007669"/>
    <property type="project" value="UniProtKB-SubCell"/>
</dbReference>
<evidence type="ECO:0000313" key="7">
    <source>
        <dbReference type="EMBL" id="PWN23311.1"/>
    </source>
</evidence>
<feature type="transmembrane region" description="Helical" evidence="5">
    <location>
        <begin position="426"/>
        <end position="450"/>
    </location>
</feature>
<keyword evidence="2 5" id="KW-0812">Transmembrane</keyword>
<evidence type="ECO:0000256" key="5">
    <source>
        <dbReference type="SAM" id="Phobius"/>
    </source>
</evidence>
<evidence type="ECO:0000256" key="3">
    <source>
        <dbReference type="ARBA" id="ARBA00022989"/>
    </source>
</evidence>
<dbReference type="InterPro" id="IPR036259">
    <property type="entry name" value="MFS_trans_sf"/>
</dbReference>